<name>A0ACB9R444_9MYRT</name>
<dbReference type="EMBL" id="CM042883">
    <property type="protein sequence ID" value="KAI4373634.1"/>
    <property type="molecule type" value="Genomic_DNA"/>
</dbReference>
<gene>
    <name evidence="1" type="ORF">MLD38_011740</name>
</gene>
<evidence type="ECO:0000313" key="1">
    <source>
        <dbReference type="EMBL" id="KAI4373634.1"/>
    </source>
</evidence>
<comment type="caution">
    <text evidence="1">The sequence shown here is derived from an EMBL/GenBank/DDBJ whole genome shotgun (WGS) entry which is preliminary data.</text>
</comment>
<proteinExistence type="predicted"/>
<accession>A0ACB9R444</accession>
<reference evidence="2" key="1">
    <citation type="journal article" date="2023" name="Front. Plant Sci.">
        <title>Chromosomal-level genome assembly of Melastoma candidum provides insights into trichome evolution.</title>
        <authorList>
            <person name="Zhong Y."/>
            <person name="Wu W."/>
            <person name="Sun C."/>
            <person name="Zou P."/>
            <person name="Liu Y."/>
            <person name="Dai S."/>
            <person name="Zhou R."/>
        </authorList>
    </citation>
    <scope>NUCLEOTIDE SEQUENCE [LARGE SCALE GENOMIC DNA]</scope>
</reference>
<dbReference type="Proteomes" id="UP001057402">
    <property type="component" value="Chromosome 4"/>
</dbReference>
<keyword evidence="2" id="KW-1185">Reference proteome</keyword>
<sequence length="263" mass="29481">MAQIVESKKMRFVITHNAFHGAWLWDRFKPLLEAEGHEVSVFDLAASGSDPRDIEEISSADAYTQPLLDVLGKVPEGEKVILVGHSFGGINAAIAMDKYPEKVAVVVFLNAFVPDTKNKPSYVLDEYMGIFDDFKDCVVSNYTCGNKTLTKMLLGPNFLRQNLFNTSPDEDVQRAIKKTRWASFFCEDLAVREKFTEEGYGSVPRVSIICKEDKGIPAEYQRWMAANFGIEKVFEIDGADHSPMCSSPSELLNKFLDIAQSNM</sequence>
<evidence type="ECO:0000313" key="2">
    <source>
        <dbReference type="Proteomes" id="UP001057402"/>
    </source>
</evidence>
<protein>
    <submittedName>
        <fullName evidence="1">Uncharacterized protein</fullName>
    </submittedName>
</protein>
<organism evidence="1 2">
    <name type="scientific">Melastoma candidum</name>
    <dbReference type="NCBI Taxonomy" id="119954"/>
    <lineage>
        <taxon>Eukaryota</taxon>
        <taxon>Viridiplantae</taxon>
        <taxon>Streptophyta</taxon>
        <taxon>Embryophyta</taxon>
        <taxon>Tracheophyta</taxon>
        <taxon>Spermatophyta</taxon>
        <taxon>Magnoliopsida</taxon>
        <taxon>eudicotyledons</taxon>
        <taxon>Gunneridae</taxon>
        <taxon>Pentapetalae</taxon>
        <taxon>rosids</taxon>
        <taxon>malvids</taxon>
        <taxon>Myrtales</taxon>
        <taxon>Melastomataceae</taxon>
        <taxon>Melastomatoideae</taxon>
        <taxon>Melastomateae</taxon>
        <taxon>Melastoma</taxon>
    </lineage>
</organism>